<keyword evidence="2" id="KW-1185">Reference proteome</keyword>
<proteinExistence type="predicted"/>
<gene>
    <name evidence="1" type="ORF">GCM10008927_09380</name>
</gene>
<protein>
    <submittedName>
        <fullName evidence="1">Uncharacterized protein</fullName>
    </submittedName>
</protein>
<comment type="caution">
    <text evidence="1">The sequence shown here is derived from an EMBL/GenBank/DDBJ whole genome shotgun (WGS) entry which is preliminary data.</text>
</comment>
<sequence length="70" mass="7632">MKYRGKTVAIKCGQMFSLGKKASPTTAQIGNKTSAAITNAETDHTSGSLFLLDRLRMFVKSVIDPRLNQS</sequence>
<reference evidence="2" key="1">
    <citation type="journal article" date="2019" name="Int. J. Syst. Evol. Microbiol.">
        <title>The Global Catalogue of Microorganisms (GCM) 10K type strain sequencing project: providing services to taxonomists for standard genome sequencing and annotation.</title>
        <authorList>
            <consortium name="The Broad Institute Genomics Platform"/>
            <consortium name="The Broad Institute Genome Sequencing Center for Infectious Disease"/>
            <person name="Wu L."/>
            <person name="Ma J."/>
        </authorList>
    </citation>
    <scope>NUCLEOTIDE SEQUENCE [LARGE SCALE GENOMIC DNA]</scope>
    <source>
        <strain evidence="2">KCTC 32465</strain>
    </source>
</reference>
<organism evidence="1 2">
    <name type="scientific">Paramylibacter ulvae</name>
    <dbReference type="NCBI Taxonomy" id="1651968"/>
    <lineage>
        <taxon>Bacteria</taxon>
        <taxon>Pseudomonadati</taxon>
        <taxon>Pseudomonadota</taxon>
        <taxon>Alphaproteobacteria</taxon>
        <taxon>Rhodobacterales</taxon>
        <taxon>Paracoccaceae</taxon>
        <taxon>Paramylibacter</taxon>
    </lineage>
</organism>
<dbReference type="Proteomes" id="UP000634455">
    <property type="component" value="Unassembled WGS sequence"/>
</dbReference>
<evidence type="ECO:0000313" key="1">
    <source>
        <dbReference type="EMBL" id="GHA46298.1"/>
    </source>
</evidence>
<accession>A0ABQ3CX08</accession>
<evidence type="ECO:0000313" key="2">
    <source>
        <dbReference type="Proteomes" id="UP000634455"/>
    </source>
</evidence>
<dbReference type="EMBL" id="BMZF01000001">
    <property type="protein sequence ID" value="GHA46298.1"/>
    <property type="molecule type" value="Genomic_DNA"/>
</dbReference>
<name>A0ABQ3CX08_9RHOB</name>